<dbReference type="Pfam" id="PF00046">
    <property type="entry name" value="Homeodomain"/>
    <property type="match status" value="1"/>
</dbReference>
<dbReference type="AlphaFoldDB" id="Q9NGR5"/>
<evidence type="ECO:0000256" key="9">
    <source>
        <dbReference type="SAM" id="MobiDB-lite"/>
    </source>
</evidence>
<dbReference type="InterPro" id="IPR020479">
    <property type="entry name" value="HD_metazoa"/>
</dbReference>
<accession>Q9NGR5</accession>
<feature type="compositionally biased region" description="Basic and acidic residues" evidence="9">
    <location>
        <begin position="1"/>
        <end position="13"/>
    </location>
</feature>
<dbReference type="SMART" id="SM00389">
    <property type="entry name" value="HOX"/>
    <property type="match status" value="1"/>
</dbReference>
<keyword evidence="5 7" id="KW-0539">Nucleus</keyword>
<protein>
    <submittedName>
        <fullName evidence="11">Evx</fullName>
    </submittedName>
</protein>
<dbReference type="PROSITE" id="PS00027">
    <property type="entry name" value="HOMEOBOX_1"/>
    <property type="match status" value="1"/>
</dbReference>
<feature type="region of interest" description="Disordered" evidence="9">
    <location>
        <begin position="449"/>
        <end position="492"/>
    </location>
</feature>
<dbReference type="PRINTS" id="PR00024">
    <property type="entry name" value="HOMEOBOX"/>
</dbReference>
<keyword evidence="3 7" id="KW-0238">DNA-binding</keyword>
<dbReference type="GO" id="GO:0048663">
    <property type="term" value="P:neuron fate commitment"/>
    <property type="evidence" value="ECO:0007669"/>
    <property type="project" value="UniProtKB-ARBA"/>
</dbReference>
<dbReference type="GO" id="GO:0000981">
    <property type="term" value="F:DNA-binding transcription factor activity, RNA polymerase II-specific"/>
    <property type="evidence" value="ECO:0007669"/>
    <property type="project" value="InterPro"/>
</dbReference>
<evidence type="ECO:0000256" key="2">
    <source>
        <dbReference type="ARBA" id="ARBA00022473"/>
    </source>
</evidence>
<dbReference type="InterPro" id="IPR000047">
    <property type="entry name" value="HTH_motif"/>
</dbReference>
<feature type="compositionally biased region" description="Basic and acidic residues" evidence="9">
    <location>
        <begin position="50"/>
        <end position="60"/>
    </location>
</feature>
<organism evidence="11">
    <name type="scientific">Herdmania curvata</name>
    <dbReference type="NCBI Taxonomy" id="62068"/>
    <lineage>
        <taxon>Eukaryota</taxon>
        <taxon>Metazoa</taxon>
        <taxon>Chordata</taxon>
        <taxon>Tunicata</taxon>
        <taxon>Ascidiacea</taxon>
        <taxon>Stolidobranchia</taxon>
        <taxon>Pyuridae</taxon>
        <taxon>Herdmania</taxon>
    </lineage>
</organism>
<feature type="domain" description="Homeobox" evidence="10">
    <location>
        <begin position="173"/>
        <end position="233"/>
    </location>
</feature>
<sequence>MNETLDLRPEIRKVGKHSFSIDSLVSNHSSKSKMKEAGRAESPSQLPQPIREEKYWKDESSGGNLELNAEEENMAQKRKNGEKENYFIDSSSVSRAFRSNNNSVTNSGGAFSGSKVRSSSPVSPSLHFRRNTSYVSRRDSEATTIRSVSGTEQCELSPIERKELPGIDLSDPSAVRRYRTAFTREQVACLEKEFHRENYVSRPRRCELAQELGLPETTIKVWFQNRRMKDKRQRMTTAWPLGLNTLWPMIMSQMSGNVSPSPFPMSSYYGQIDARFGLPMPFHANVPSAVHGPGSLLENSLMENRTRAGGSPDSPRSAPHFTDTSLLPIWKLHKPRVGGDRLDNIQKSGKEKCSTLNGAFSLTESGPNSYSPLHSIYPNAPQMGFSPQVSNYFVMMEAAQRLGQVPGGGNYFPGMVNPSAFCSTLGLMTHQEKNGLAFNYPRIPMDHRESFPPYPGLENKLRPNGFGNGSISSTPSPEDKSLKSRSSSMYFA</sequence>
<dbReference type="PANTHER" id="PTHR46294:SF4">
    <property type="entry name" value="SEGMENTATION PROTEIN EVEN-SKIPPED"/>
    <property type="match status" value="1"/>
</dbReference>
<dbReference type="Gene3D" id="1.10.10.60">
    <property type="entry name" value="Homeodomain-like"/>
    <property type="match status" value="1"/>
</dbReference>
<evidence type="ECO:0000256" key="6">
    <source>
        <dbReference type="ARBA" id="ARBA00038449"/>
    </source>
</evidence>
<feature type="region of interest" description="Disordered" evidence="9">
    <location>
        <begin position="98"/>
        <end position="126"/>
    </location>
</feature>
<dbReference type="EMBL" id="AF242303">
    <property type="protein sequence ID" value="AAF60346.1"/>
    <property type="molecule type" value="mRNA"/>
</dbReference>
<dbReference type="CDD" id="cd00086">
    <property type="entry name" value="homeodomain"/>
    <property type="match status" value="1"/>
</dbReference>
<dbReference type="SUPFAM" id="SSF46689">
    <property type="entry name" value="Homeodomain-like"/>
    <property type="match status" value="1"/>
</dbReference>
<comment type="similarity">
    <text evidence="6">Belongs to the even-skipped homeobox family.</text>
</comment>
<gene>
    <name evidence="11" type="primary">Evx</name>
</gene>
<feature type="DNA-binding region" description="Homeobox" evidence="7">
    <location>
        <begin position="175"/>
        <end position="234"/>
    </location>
</feature>
<feature type="region of interest" description="Disordered" evidence="9">
    <location>
        <begin position="1"/>
        <end position="64"/>
    </location>
</feature>
<dbReference type="PANTHER" id="PTHR46294">
    <property type="entry name" value="SEGMENTATION PROTEIN EVEN-SKIPPED"/>
    <property type="match status" value="1"/>
</dbReference>
<evidence type="ECO:0000313" key="11">
    <source>
        <dbReference type="EMBL" id="AAF60346.1"/>
    </source>
</evidence>
<keyword evidence="2" id="KW-0217">Developmental protein</keyword>
<dbReference type="InterPro" id="IPR001356">
    <property type="entry name" value="HD"/>
</dbReference>
<feature type="compositionally biased region" description="Polar residues" evidence="9">
    <location>
        <begin position="20"/>
        <end position="29"/>
    </location>
</feature>
<evidence type="ECO:0000256" key="8">
    <source>
        <dbReference type="RuleBase" id="RU000682"/>
    </source>
</evidence>
<dbReference type="InterPro" id="IPR017970">
    <property type="entry name" value="Homeobox_CS"/>
</dbReference>
<comment type="subcellular location">
    <subcellularLocation>
        <location evidence="1 7 8">Nucleus</location>
    </subcellularLocation>
</comment>
<dbReference type="PROSITE" id="PS50071">
    <property type="entry name" value="HOMEOBOX_2"/>
    <property type="match status" value="1"/>
</dbReference>
<dbReference type="InterPro" id="IPR009057">
    <property type="entry name" value="Homeodomain-like_sf"/>
</dbReference>
<keyword evidence="4 7" id="KW-0371">Homeobox</keyword>
<proteinExistence type="evidence at transcript level"/>
<dbReference type="InterPro" id="IPR052002">
    <property type="entry name" value="Even-skipped_HD"/>
</dbReference>
<evidence type="ECO:0000259" key="10">
    <source>
        <dbReference type="PROSITE" id="PS50071"/>
    </source>
</evidence>
<reference evidence="11" key="1">
    <citation type="submission" date="2000-03" db="EMBL/GenBank/DDBJ databases">
        <title>An ascidian Evx homologue.</title>
        <authorList>
            <person name="Hinman V.F."/>
            <person name="Degnan B.M."/>
        </authorList>
    </citation>
    <scope>NUCLEOTIDE SEQUENCE</scope>
</reference>
<dbReference type="GO" id="GO:0000978">
    <property type="term" value="F:RNA polymerase II cis-regulatory region sequence-specific DNA binding"/>
    <property type="evidence" value="ECO:0007669"/>
    <property type="project" value="TreeGrafter"/>
</dbReference>
<dbReference type="GO" id="GO:0005634">
    <property type="term" value="C:nucleus"/>
    <property type="evidence" value="ECO:0007669"/>
    <property type="project" value="UniProtKB-SubCell"/>
</dbReference>
<evidence type="ECO:0000256" key="5">
    <source>
        <dbReference type="ARBA" id="ARBA00023242"/>
    </source>
</evidence>
<feature type="compositionally biased region" description="Low complexity" evidence="9">
    <location>
        <begin position="112"/>
        <end position="125"/>
    </location>
</feature>
<dbReference type="PRINTS" id="PR00031">
    <property type="entry name" value="HTHREPRESSR"/>
</dbReference>
<feature type="compositionally biased region" description="Polar residues" evidence="9">
    <location>
        <begin position="98"/>
        <end position="109"/>
    </location>
</feature>
<name>Q9NGR5_9ASCI</name>
<evidence type="ECO:0000256" key="1">
    <source>
        <dbReference type="ARBA" id="ARBA00004123"/>
    </source>
</evidence>
<evidence type="ECO:0000256" key="7">
    <source>
        <dbReference type="PROSITE-ProRule" id="PRU00108"/>
    </source>
</evidence>
<evidence type="ECO:0000256" key="4">
    <source>
        <dbReference type="ARBA" id="ARBA00023155"/>
    </source>
</evidence>
<dbReference type="FunFam" id="1.10.10.60:FF:000417">
    <property type="entry name" value="Even-skipped homeobox 1"/>
    <property type="match status" value="1"/>
</dbReference>
<evidence type="ECO:0000256" key="3">
    <source>
        <dbReference type="ARBA" id="ARBA00023125"/>
    </source>
</evidence>